<dbReference type="InterPro" id="IPR036638">
    <property type="entry name" value="HLH_DNA-bd_sf"/>
</dbReference>
<feature type="coiled-coil region" evidence="1">
    <location>
        <begin position="31"/>
        <end position="58"/>
    </location>
</feature>
<sequence length="61" mass="7049">MCRDIILATIEEQRNKLITVGLMYGLSSPIAVQQSQELDRLLNSYDQLQKSNERETQLKKP</sequence>
<evidence type="ECO:0000313" key="2">
    <source>
        <dbReference type="EMBL" id="MDE5412862.1"/>
    </source>
</evidence>
<dbReference type="InterPro" id="IPR037208">
    <property type="entry name" value="Spo0E-like_sf"/>
</dbReference>
<gene>
    <name evidence="2" type="ORF">N7Z68_05655</name>
</gene>
<dbReference type="Pfam" id="PF09388">
    <property type="entry name" value="SpoOE-like"/>
    <property type="match status" value="1"/>
</dbReference>
<evidence type="ECO:0000256" key="1">
    <source>
        <dbReference type="SAM" id="Coils"/>
    </source>
</evidence>
<evidence type="ECO:0000313" key="3">
    <source>
        <dbReference type="Proteomes" id="UP001148125"/>
    </source>
</evidence>
<dbReference type="SUPFAM" id="SSF140500">
    <property type="entry name" value="BAS1536-like"/>
    <property type="match status" value="1"/>
</dbReference>
<dbReference type="Gene3D" id="4.10.280.10">
    <property type="entry name" value="Helix-loop-helix DNA-binding domain"/>
    <property type="match status" value="1"/>
</dbReference>
<proteinExistence type="predicted"/>
<dbReference type="InterPro" id="IPR018540">
    <property type="entry name" value="Spo0E-like"/>
</dbReference>
<organism evidence="2 3">
    <name type="scientific">Alkalihalobacterium chitinilyticum</name>
    <dbReference type="NCBI Taxonomy" id="2980103"/>
    <lineage>
        <taxon>Bacteria</taxon>
        <taxon>Bacillati</taxon>
        <taxon>Bacillota</taxon>
        <taxon>Bacilli</taxon>
        <taxon>Bacillales</taxon>
        <taxon>Bacillaceae</taxon>
        <taxon>Alkalihalobacterium</taxon>
    </lineage>
</organism>
<dbReference type="Proteomes" id="UP001148125">
    <property type="component" value="Unassembled WGS sequence"/>
</dbReference>
<accession>A0ABT5VBZ6</accession>
<keyword evidence="1" id="KW-0175">Coiled coil</keyword>
<keyword evidence="3" id="KW-1185">Reference proteome</keyword>
<dbReference type="EMBL" id="JAOTPO010000003">
    <property type="protein sequence ID" value="MDE5412862.1"/>
    <property type="molecule type" value="Genomic_DNA"/>
</dbReference>
<protein>
    <submittedName>
        <fullName evidence="2">Aspartyl-phosphate phosphatase Spo0E family protein</fullName>
    </submittedName>
</protein>
<reference evidence="2" key="1">
    <citation type="submission" date="2024-05" db="EMBL/GenBank/DDBJ databases">
        <title>Alkalihalobacillus sp. strain MEB203 novel alkaliphilic bacterium from Lonar Lake, India.</title>
        <authorList>
            <person name="Joshi A."/>
            <person name="Thite S."/>
            <person name="Mengade P."/>
        </authorList>
    </citation>
    <scope>NUCLEOTIDE SEQUENCE</scope>
    <source>
        <strain evidence="2">MEB 203</strain>
    </source>
</reference>
<comment type="caution">
    <text evidence="2">The sequence shown here is derived from an EMBL/GenBank/DDBJ whole genome shotgun (WGS) entry which is preliminary data.</text>
</comment>
<name>A0ABT5VBZ6_9BACI</name>
<dbReference type="RefSeq" id="WP_275117493.1">
    <property type="nucleotide sequence ID" value="NZ_JAOTPO010000003.1"/>
</dbReference>